<dbReference type="SUPFAM" id="SSF46785">
    <property type="entry name" value="Winged helix' DNA-binding domain"/>
    <property type="match status" value="1"/>
</dbReference>
<dbReference type="SMART" id="SM00895">
    <property type="entry name" value="FCD"/>
    <property type="match status" value="1"/>
</dbReference>
<keyword evidence="1" id="KW-0805">Transcription regulation</keyword>
<dbReference type="SMART" id="SM00345">
    <property type="entry name" value="HTH_GNTR"/>
    <property type="match status" value="1"/>
</dbReference>
<evidence type="ECO:0000313" key="5">
    <source>
        <dbReference type="EMBL" id="TWE01123.1"/>
    </source>
</evidence>
<dbReference type="PANTHER" id="PTHR43537">
    <property type="entry name" value="TRANSCRIPTIONAL REGULATOR, GNTR FAMILY"/>
    <property type="match status" value="1"/>
</dbReference>
<evidence type="ECO:0000259" key="4">
    <source>
        <dbReference type="PROSITE" id="PS50949"/>
    </source>
</evidence>
<dbReference type="InterPro" id="IPR008920">
    <property type="entry name" value="TF_FadR/GntR_C"/>
</dbReference>
<dbReference type="PANTHER" id="PTHR43537:SF24">
    <property type="entry name" value="GLUCONATE OPERON TRANSCRIPTIONAL REPRESSOR"/>
    <property type="match status" value="1"/>
</dbReference>
<feature type="domain" description="HTH gntR-type" evidence="4">
    <location>
        <begin position="11"/>
        <end position="78"/>
    </location>
</feature>
<evidence type="ECO:0000256" key="3">
    <source>
        <dbReference type="ARBA" id="ARBA00023163"/>
    </source>
</evidence>
<dbReference type="PROSITE" id="PS50949">
    <property type="entry name" value="HTH_GNTR"/>
    <property type="match status" value="1"/>
</dbReference>
<dbReference type="Proteomes" id="UP000319671">
    <property type="component" value="Unassembled WGS sequence"/>
</dbReference>
<gene>
    <name evidence="5" type="ORF">FB550_106178</name>
</gene>
<dbReference type="EMBL" id="VIVN01000006">
    <property type="protein sequence ID" value="TWE01123.1"/>
    <property type="molecule type" value="Genomic_DNA"/>
</dbReference>
<dbReference type="AlphaFoldDB" id="A0A561DCQ9"/>
<dbReference type="Pfam" id="PF00392">
    <property type="entry name" value="GntR"/>
    <property type="match status" value="1"/>
</dbReference>
<proteinExistence type="predicted"/>
<reference evidence="5 6" key="1">
    <citation type="submission" date="2019-06" db="EMBL/GenBank/DDBJ databases">
        <title>Sorghum-associated microbial communities from plants grown in Nebraska, USA.</title>
        <authorList>
            <person name="Schachtman D."/>
        </authorList>
    </citation>
    <scope>NUCLEOTIDE SEQUENCE [LARGE SCALE GENOMIC DNA]</scope>
    <source>
        <strain evidence="5 6">2482</strain>
    </source>
</reference>
<dbReference type="InterPro" id="IPR011711">
    <property type="entry name" value="GntR_C"/>
</dbReference>
<dbReference type="GO" id="GO:0003677">
    <property type="term" value="F:DNA binding"/>
    <property type="evidence" value="ECO:0007669"/>
    <property type="project" value="UniProtKB-KW"/>
</dbReference>
<dbReference type="SUPFAM" id="SSF48008">
    <property type="entry name" value="GntR ligand-binding domain-like"/>
    <property type="match status" value="1"/>
</dbReference>
<name>A0A561DCQ9_9BACI</name>
<dbReference type="Pfam" id="PF07729">
    <property type="entry name" value="FCD"/>
    <property type="match status" value="1"/>
</dbReference>
<dbReference type="CDD" id="cd07377">
    <property type="entry name" value="WHTH_GntR"/>
    <property type="match status" value="1"/>
</dbReference>
<evidence type="ECO:0000256" key="2">
    <source>
        <dbReference type="ARBA" id="ARBA00023125"/>
    </source>
</evidence>
<keyword evidence="3" id="KW-0804">Transcription</keyword>
<keyword evidence="6" id="KW-1185">Reference proteome</keyword>
<sequence length="233" mass="27480">MNLQNISSGRETLSNHAYQVIRDAIVTLQFEPGQQVFEAELGNQLGVSRTPIREAFRRLLAEELIEVQPQRGNRIAYLSKKKINETRFVRVSLEVSAFKEVAKKWDQNHPIYQNLHKQIVDILENQRKMAEDHNFDLFLQLDEQFHYTILESTGNATLISIINQMRGHLNRLRYLELQETKHFLRLVNEHQAIFEAILSNDARKTEELLTSHIRWLEDSTQTLIEKYPHFFKD</sequence>
<keyword evidence="2" id="KW-0238">DNA-binding</keyword>
<dbReference type="InterPro" id="IPR000524">
    <property type="entry name" value="Tscrpt_reg_HTH_GntR"/>
</dbReference>
<dbReference type="Gene3D" id="1.20.120.530">
    <property type="entry name" value="GntR ligand-binding domain-like"/>
    <property type="match status" value="1"/>
</dbReference>
<evidence type="ECO:0000256" key="1">
    <source>
        <dbReference type="ARBA" id="ARBA00023015"/>
    </source>
</evidence>
<comment type="caution">
    <text evidence="5">The sequence shown here is derived from an EMBL/GenBank/DDBJ whole genome shotgun (WGS) entry which is preliminary data.</text>
</comment>
<dbReference type="Gene3D" id="1.10.10.10">
    <property type="entry name" value="Winged helix-like DNA-binding domain superfamily/Winged helix DNA-binding domain"/>
    <property type="match status" value="1"/>
</dbReference>
<dbReference type="RefSeq" id="WP_144565732.1">
    <property type="nucleotide sequence ID" value="NZ_VIVN01000006.1"/>
</dbReference>
<dbReference type="InterPro" id="IPR036390">
    <property type="entry name" value="WH_DNA-bd_sf"/>
</dbReference>
<accession>A0A561DCQ9</accession>
<organism evidence="5 6">
    <name type="scientific">Neobacillus bataviensis</name>
    <dbReference type="NCBI Taxonomy" id="220685"/>
    <lineage>
        <taxon>Bacteria</taxon>
        <taxon>Bacillati</taxon>
        <taxon>Bacillota</taxon>
        <taxon>Bacilli</taxon>
        <taxon>Bacillales</taxon>
        <taxon>Bacillaceae</taxon>
        <taxon>Neobacillus</taxon>
    </lineage>
</organism>
<evidence type="ECO:0000313" key="6">
    <source>
        <dbReference type="Proteomes" id="UP000319671"/>
    </source>
</evidence>
<dbReference type="InterPro" id="IPR036388">
    <property type="entry name" value="WH-like_DNA-bd_sf"/>
</dbReference>
<protein>
    <submittedName>
        <fullName evidence="5">GntR family transcriptional regulator</fullName>
    </submittedName>
</protein>
<dbReference type="GO" id="GO:0003700">
    <property type="term" value="F:DNA-binding transcription factor activity"/>
    <property type="evidence" value="ECO:0007669"/>
    <property type="project" value="InterPro"/>
</dbReference>